<keyword evidence="1" id="KW-1133">Transmembrane helix</keyword>
<accession>A0ABM8B7P6</accession>
<feature type="transmembrane region" description="Helical" evidence="1">
    <location>
        <begin position="91"/>
        <end position="108"/>
    </location>
</feature>
<dbReference type="EMBL" id="AP026798">
    <property type="protein sequence ID" value="BDR52905.1"/>
    <property type="molecule type" value="Genomic_DNA"/>
</dbReference>
<dbReference type="InterPro" id="IPR021214">
    <property type="entry name" value="DUF2568"/>
</dbReference>
<feature type="transmembrane region" description="Helical" evidence="1">
    <location>
        <begin position="33"/>
        <end position="53"/>
    </location>
</feature>
<evidence type="ECO:0000313" key="3">
    <source>
        <dbReference type="Proteomes" id="UP001321766"/>
    </source>
</evidence>
<gene>
    <name evidence="2" type="ORF">KIM372_08120</name>
</gene>
<feature type="transmembrane region" description="Helical" evidence="1">
    <location>
        <begin position="7"/>
        <end position="27"/>
    </location>
</feature>
<proteinExistence type="predicted"/>
<evidence type="ECO:0000256" key="1">
    <source>
        <dbReference type="SAM" id="Phobius"/>
    </source>
</evidence>
<evidence type="ECO:0008006" key="4">
    <source>
        <dbReference type="Google" id="ProtNLM"/>
    </source>
</evidence>
<keyword evidence="1" id="KW-0472">Membrane</keyword>
<evidence type="ECO:0000313" key="2">
    <source>
        <dbReference type="EMBL" id="BDR52905.1"/>
    </source>
</evidence>
<dbReference type="Proteomes" id="UP001321766">
    <property type="component" value="Chromosome"/>
</dbReference>
<reference evidence="2 3" key="1">
    <citation type="journal article" date="2023" name="Microbiol. Spectr.">
        <title>Symbiosis of Carpenter Bees with Uncharacterized Lactic Acid Bacteria Showing NAD Auxotrophy.</title>
        <authorList>
            <person name="Kawasaki S."/>
            <person name="Ozawa K."/>
            <person name="Mori T."/>
            <person name="Yamamoto A."/>
            <person name="Ito M."/>
            <person name="Ohkuma M."/>
            <person name="Sakamoto M."/>
            <person name="Matsutani M."/>
        </authorList>
    </citation>
    <scope>NUCLEOTIDE SEQUENCE [LARGE SCALE GENOMIC DNA]</scope>
    <source>
        <strain evidence="2 3">Kim37-2</strain>
    </source>
</reference>
<organism evidence="2 3">
    <name type="scientific">Bombiscardovia nodaiensis</name>
    <dbReference type="NCBI Taxonomy" id="2932181"/>
    <lineage>
        <taxon>Bacteria</taxon>
        <taxon>Bacillati</taxon>
        <taxon>Actinomycetota</taxon>
        <taxon>Actinomycetes</taxon>
        <taxon>Bifidobacteriales</taxon>
        <taxon>Bifidobacteriaceae</taxon>
        <taxon>Bombiscardovia</taxon>
    </lineage>
</organism>
<sequence length="113" mass="12239">MGILPEIVLGIRFLVECATALGVFGGVFVDPKLVGKVLWGLLATVAVVVWSLWGAPNSSHPLRGVWKLALELIVFAAATGAYWAIYGNRATLIYAFIAFSDLALYYLLHMQGN</sequence>
<name>A0ABM8B7P6_9BIFI</name>
<dbReference type="Pfam" id="PF10823">
    <property type="entry name" value="DUF2568"/>
    <property type="match status" value="1"/>
</dbReference>
<feature type="transmembrane region" description="Helical" evidence="1">
    <location>
        <begin position="65"/>
        <end position="85"/>
    </location>
</feature>
<protein>
    <recommendedName>
        <fullName evidence="4">DUF2568 domain-containing protein</fullName>
    </recommendedName>
</protein>
<keyword evidence="3" id="KW-1185">Reference proteome</keyword>
<keyword evidence="1" id="KW-0812">Transmembrane</keyword>